<dbReference type="Proteomes" id="UP000222083">
    <property type="component" value="Segment"/>
</dbReference>
<accession>A0A249XLS1</accession>
<proteinExistence type="predicted"/>
<gene>
    <name evidence="1" type="ORF">SEA_APOCALYPSE_65</name>
</gene>
<organism evidence="1 2">
    <name type="scientific">Mycobacterium phage Apocalypse</name>
    <dbReference type="NCBI Taxonomy" id="2027890"/>
    <lineage>
        <taxon>Viruses</taxon>
        <taxon>Duplodnaviria</taxon>
        <taxon>Heunggongvirae</taxon>
        <taxon>Uroviricota</taxon>
        <taxon>Caudoviricetes</taxon>
        <taxon>Weiservirinae</taxon>
        <taxon>Anayavirus</taxon>
        <taxon>Anayavirus apocalypse</taxon>
    </lineage>
</organism>
<evidence type="ECO:0000313" key="2">
    <source>
        <dbReference type="Proteomes" id="UP000222083"/>
    </source>
</evidence>
<name>A0A249XLS1_9CAUD</name>
<evidence type="ECO:0000313" key="1">
    <source>
        <dbReference type="EMBL" id="ASZ72692.1"/>
    </source>
</evidence>
<dbReference type="EMBL" id="MF668267">
    <property type="protein sequence ID" value="ASZ72692.1"/>
    <property type="molecule type" value="Genomic_DNA"/>
</dbReference>
<reference evidence="1 2" key="1">
    <citation type="submission" date="2017-08" db="EMBL/GenBank/DDBJ databases">
        <authorList>
            <person name="Loney R.E."/>
            <person name="Wentworth H.A."/>
            <person name="Hanna I.R."/>
            <person name="Delesalle V.A."/>
            <person name="Grose J."/>
            <person name="Hope S."/>
            <person name="Breakwell D."/>
            <person name="Garlena R.A."/>
            <person name="Russell D.A."/>
            <person name="Pope W.H."/>
            <person name="Jacobs-Sera D."/>
            <person name="Hendrix R.W."/>
            <person name="Hatfull G.F."/>
        </authorList>
    </citation>
    <scope>NUCLEOTIDE SEQUENCE [LARGE SCALE GENOMIC DNA]</scope>
</reference>
<sequence>MKPPAPWRIRQLVEQVPVGDFDSTVTRQTVVVGWVVEQLTLYTFTPGSVEGEYVTVDYFPNGPAAIDAFAGYGSLAI</sequence>
<protein>
    <submittedName>
        <fullName evidence="1">Uncharacterized protein</fullName>
    </submittedName>
</protein>
<keyword evidence="2" id="KW-1185">Reference proteome</keyword>